<reference evidence="2" key="1">
    <citation type="submission" date="2022-06" db="EMBL/GenBank/DDBJ databases">
        <title>Limimaricola sediminis sp. nov., isolated from an intertidal sediment.</title>
        <authorList>
            <person name="Shao X."/>
        </authorList>
    </citation>
    <scope>NUCLEOTIDE SEQUENCE</scope>
    <source>
        <strain evidence="2">ASW11-118</strain>
    </source>
</reference>
<protein>
    <recommendedName>
        <fullName evidence="4">MFS transporter</fullName>
    </recommendedName>
</protein>
<dbReference type="InterPro" id="IPR036259">
    <property type="entry name" value="MFS_trans_sf"/>
</dbReference>
<feature type="non-terminal residue" evidence="2">
    <location>
        <position position="1"/>
    </location>
</feature>
<keyword evidence="1" id="KW-1133">Transmembrane helix</keyword>
<gene>
    <name evidence="2" type="ORF">NHG85_19335</name>
</gene>
<comment type="caution">
    <text evidence="2">The sequence shown here is derived from an EMBL/GenBank/DDBJ whole genome shotgun (WGS) entry which is preliminary data.</text>
</comment>
<evidence type="ECO:0000313" key="2">
    <source>
        <dbReference type="EMBL" id="MCP1170661.1"/>
    </source>
</evidence>
<feature type="transmembrane region" description="Helical" evidence="1">
    <location>
        <begin position="167"/>
        <end position="188"/>
    </location>
</feature>
<sequence length="205" mass="20561">GDGEPLGAWRSLLRRDILPLALAAFSFGLGAAVWFSFAVDAAARAGADLGGGTTGPLMFLAYGLGGGLGLATGWLVERCGIAWLIRVIFAAGVASALLIALIPQAALAALGSAMLQGAGVMTISALLSFWSAKLFPELPSLSFTAVLLAMALGGALGPMLAGSVLDAIGSRGVFLGTAALLTATGLWLGPRHVPSEGRGEEAVET</sequence>
<dbReference type="Gene3D" id="1.20.1250.20">
    <property type="entry name" value="MFS general substrate transporter like domains"/>
    <property type="match status" value="1"/>
</dbReference>
<keyword evidence="1" id="KW-0472">Membrane</keyword>
<evidence type="ECO:0008006" key="4">
    <source>
        <dbReference type="Google" id="ProtNLM"/>
    </source>
</evidence>
<dbReference type="AlphaFoldDB" id="A0A9X2FY89"/>
<feature type="transmembrane region" description="Helical" evidence="1">
    <location>
        <begin position="141"/>
        <end position="161"/>
    </location>
</feature>
<dbReference type="Proteomes" id="UP001139477">
    <property type="component" value="Unassembled WGS sequence"/>
</dbReference>
<proteinExistence type="predicted"/>
<feature type="transmembrane region" description="Helical" evidence="1">
    <location>
        <begin position="83"/>
        <end position="102"/>
    </location>
</feature>
<dbReference type="SUPFAM" id="SSF103473">
    <property type="entry name" value="MFS general substrate transporter"/>
    <property type="match status" value="1"/>
</dbReference>
<organism evidence="2 3">
    <name type="scientific">Limimaricola litoreus</name>
    <dbReference type="NCBI Taxonomy" id="2955316"/>
    <lineage>
        <taxon>Bacteria</taxon>
        <taxon>Pseudomonadati</taxon>
        <taxon>Pseudomonadota</taxon>
        <taxon>Alphaproteobacteria</taxon>
        <taxon>Rhodobacterales</taxon>
        <taxon>Paracoccaceae</taxon>
        <taxon>Limimaricola</taxon>
    </lineage>
</organism>
<keyword evidence="1" id="KW-0812">Transmembrane</keyword>
<name>A0A9X2FY89_9RHOB</name>
<dbReference type="EMBL" id="JAMYXC010000321">
    <property type="protein sequence ID" value="MCP1170661.1"/>
    <property type="molecule type" value="Genomic_DNA"/>
</dbReference>
<evidence type="ECO:0000313" key="3">
    <source>
        <dbReference type="Proteomes" id="UP001139477"/>
    </source>
</evidence>
<evidence type="ECO:0000256" key="1">
    <source>
        <dbReference type="SAM" id="Phobius"/>
    </source>
</evidence>
<feature type="transmembrane region" description="Helical" evidence="1">
    <location>
        <begin position="17"/>
        <end position="37"/>
    </location>
</feature>
<feature type="transmembrane region" description="Helical" evidence="1">
    <location>
        <begin position="57"/>
        <end position="76"/>
    </location>
</feature>
<feature type="transmembrane region" description="Helical" evidence="1">
    <location>
        <begin position="108"/>
        <end position="129"/>
    </location>
</feature>
<accession>A0A9X2FY89</accession>
<keyword evidence="3" id="KW-1185">Reference proteome</keyword>